<keyword evidence="10" id="KW-0066">ATP synthesis</keyword>
<feature type="transmembrane region" description="Helical" evidence="11">
    <location>
        <begin position="49"/>
        <end position="68"/>
    </location>
</feature>
<evidence type="ECO:0000256" key="3">
    <source>
        <dbReference type="ARBA" id="ARBA00022448"/>
    </source>
</evidence>
<evidence type="ECO:0000256" key="1">
    <source>
        <dbReference type="ARBA" id="ARBA00004141"/>
    </source>
</evidence>
<geneLocation type="mitochondrion" evidence="12"/>
<evidence type="ECO:0000256" key="8">
    <source>
        <dbReference type="ARBA" id="ARBA00023065"/>
    </source>
</evidence>
<feature type="transmembrane region" description="Helical" evidence="11">
    <location>
        <begin position="138"/>
        <end position="166"/>
    </location>
</feature>
<keyword evidence="8" id="KW-0406">Ion transport</keyword>
<keyword evidence="5 11" id="KW-0812">Transmembrane</keyword>
<keyword evidence="3" id="KW-0813">Transport</keyword>
<keyword evidence="12" id="KW-0496">Mitochondrion</keyword>
<dbReference type="SUPFAM" id="SSF81336">
    <property type="entry name" value="F1F0 ATP synthase subunit A"/>
    <property type="match status" value="1"/>
</dbReference>
<proteinExistence type="inferred from homology"/>
<evidence type="ECO:0000256" key="5">
    <source>
        <dbReference type="ARBA" id="ARBA00022692"/>
    </source>
</evidence>
<dbReference type="GO" id="GO:0045259">
    <property type="term" value="C:proton-transporting ATP synthase complex"/>
    <property type="evidence" value="ECO:0007669"/>
    <property type="project" value="UniProtKB-KW"/>
</dbReference>
<dbReference type="GO" id="GO:0015078">
    <property type="term" value="F:proton transmembrane transporter activity"/>
    <property type="evidence" value="ECO:0007669"/>
    <property type="project" value="InterPro"/>
</dbReference>
<evidence type="ECO:0000256" key="9">
    <source>
        <dbReference type="ARBA" id="ARBA00023136"/>
    </source>
</evidence>
<dbReference type="GO" id="GO:0015986">
    <property type="term" value="P:proton motive force-driven ATP synthesis"/>
    <property type="evidence" value="ECO:0007669"/>
    <property type="project" value="InterPro"/>
</dbReference>
<evidence type="ECO:0000256" key="11">
    <source>
        <dbReference type="SAM" id="Phobius"/>
    </source>
</evidence>
<organism evidence="12">
    <name type="scientific">Echinostoma caproni</name>
    <dbReference type="NCBI Taxonomy" id="27848"/>
    <lineage>
        <taxon>Eukaryota</taxon>
        <taxon>Metazoa</taxon>
        <taxon>Spiralia</taxon>
        <taxon>Lophotrochozoa</taxon>
        <taxon>Platyhelminthes</taxon>
        <taxon>Trematoda</taxon>
        <taxon>Digenea</taxon>
        <taxon>Plagiorchiida</taxon>
        <taxon>Echinostomata</taxon>
        <taxon>Echinostomatoidea</taxon>
        <taxon>Echinostomatidae</taxon>
        <taxon>Echinostoma</taxon>
    </lineage>
</organism>
<reference evidence="12" key="1">
    <citation type="submission" date="2016-10" db="EMBL/GenBank/DDBJ databases">
        <title>Complete mitochondrial genomes of 50 helminths species.</title>
        <authorList>
            <person name="Kikuchi T."/>
            <person name="Holroyd N."/>
            <person name="Berriman M."/>
        </authorList>
    </citation>
    <scope>NUCLEOTIDE SEQUENCE</scope>
</reference>
<comment type="subcellular location">
    <subcellularLocation>
        <location evidence="1">Membrane</location>
        <topology evidence="1">Multi-pass membrane protein</topology>
    </subcellularLocation>
</comment>
<comment type="similarity">
    <text evidence="2">Belongs to the ATPase A chain family.</text>
</comment>
<accession>A0A1E1GJ66</accession>
<feature type="transmembrane region" description="Helical" evidence="11">
    <location>
        <begin position="88"/>
        <end position="106"/>
    </location>
</feature>
<keyword evidence="9 11" id="KW-0472">Membrane</keyword>
<dbReference type="EMBL" id="AP017706">
    <property type="protein sequence ID" value="BAV82930.1"/>
    <property type="molecule type" value="Genomic_DNA"/>
</dbReference>
<name>A0A1E1GJ66_9TREM</name>
<sequence>MFVNRFSSVFSLVLRLITGGLGDNFYRLGLFFLLVSFLFLRVPYLYGMIGFCLFIVFSIFPLFLSLFISRLVDSGPDSFFSGFVPPGTPMWIAPFVCLAETLSYVVRPVVLMIRPFVNLTIGALGGIAIGSLGLKFGLWVVCFLFVLFFYEVFVALVHWFIVCNILSFSEDH</sequence>
<keyword evidence="7 11" id="KW-1133">Transmembrane helix</keyword>
<dbReference type="AlphaFoldDB" id="A0A1E1GJ66"/>
<evidence type="ECO:0000256" key="7">
    <source>
        <dbReference type="ARBA" id="ARBA00022989"/>
    </source>
</evidence>
<dbReference type="Gene3D" id="1.20.120.220">
    <property type="entry name" value="ATP synthase, F0 complex, subunit A"/>
    <property type="match status" value="1"/>
</dbReference>
<dbReference type="PRINTS" id="PR00123">
    <property type="entry name" value="ATPASEA"/>
</dbReference>
<gene>
    <name evidence="12" type="primary">ATP6</name>
</gene>
<evidence type="ECO:0000313" key="12">
    <source>
        <dbReference type="EMBL" id="BAV82930.1"/>
    </source>
</evidence>
<dbReference type="InterPro" id="IPR035908">
    <property type="entry name" value="F0_ATP_A_sf"/>
</dbReference>
<evidence type="ECO:0000256" key="10">
    <source>
        <dbReference type="ARBA" id="ARBA00023310"/>
    </source>
</evidence>
<evidence type="ECO:0000256" key="2">
    <source>
        <dbReference type="ARBA" id="ARBA00006810"/>
    </source>
</evidence>
<protein>
    <submittedName>
        <fullName evidence="12">ATP synthase F0 subunit 6</fullName>
    </submittedName>
</protein>
<keyword evidence="4" id="KW-0138">CF(0)</keyword>
<dbReference type="InterPro" id="IPR000568">
    <property type="entry name" value="ATP_synth_F0_asu"/>
</dbReference>
<evidence type="ECO:0000256" key="4">
    <source>
        <dbReference type="ARBA" id="ARBA00022547"/>
    </source>
</evidence>
<keyword evidence="6" id="KW-0375">Hydrogen ion transport</keyword>
<evidence type="ECO:0000256" key="6">
    <source>
        <dbReference type="ARBA" id="ARBA00022781"/>
    </source>
</evidence>
<feature type="transmembrane region" description="Helical" evidence="11">
    <location>
        <begin position="113"/>
        <end position="132"/>
    </location>
</feature>